<protein>
    <submittedName>
        <fullName evidence="2">Uncharacterized protein</fullName>
    </submittedName>
</protein>
<accession>C4J7V8</accession>
<reference evidence="2" key="1">
    <citation type="journal article" date="2009" name="PLoS Genet.">
        <title>Sequencing, mapping, and analysis of 27,455 maize full-length cDNAs.</title>
        <authorList>
            <person name="Soderlund C."/>
            <person name="Descour A."/>
            <person name="Kudrna D."/>
            <person name="Bomhoff M."/>
            <person name="Boyd L."/>
            <person name="Currie J."/>
            <person name="Angelova A."/>
            <person name="Collura K."/>
            <person name="Wissotski M."/>
            <person name="Ashley E."/>
            <person name="Morrow D."/>
            <person name="Fernandes J."/>
            <person name="Walbot V."/>
            <person name="Yu Y."/>
        </authorList>
    </citation>
    <scope>NUCLEOTIDE SEQUENCE</scope>
    <source>
        <strain evidence="2">B73</strain>
    </source>
</reference>
<evidence type="ECO:0000256" key="1">
    <source>
        <dbReference type="SAM" id="MobiDB-lite"/>
    </source>
</evidence>
<name>C4J7V8_MAIZE</name>
<sequence>MSARRWPRRTPARARWRVGRPRVVVFACRAFRSSITREGLPGSSAGQPCKRQSRWPTSCRSSGCRPS</sequence>
<organism evidence="2">
    <name type="scientific">Zea mays</name>
    <name type="common">Maize</name>
    <dbReference type="NCBI Taxonomy" id="4577"/>
    <lineage>
        <taxon>Eukaryota</taxon>
        <taxon>Viridiplantae</taxon>
        <taxon>Streptophyta</taxon>
        <taxon>Embryophyta</taxon>
        <taxon>Tracheophyta</taxon>
        <taxon>Spermatophyta</taxon>
        <taxon>Magnoliopsida</taxon>
        <taxon>Liliopsida</taxon>
        <taxon>Poales</taxon>
        <taxon>Poaceae</taxon>
        <taxon>PACMAD clade</taxon>
        <taxon>Panicoideae</taxon>
        <taxon>Andropogonodae</taxon>
        <taxon>Andropogoneae</taxon>
        <taxon>Tripsacinae</taxon>
        <taxon>Zea</taxon>
    </lineage>
</organism>
<feature type="region of interest" description="Disordered" evidence="1">
    <location>
        <begin position="37"/>
        <end position="67"/>
    </location>
</feature>
<evidence type="ECO:0000313" key="2">
    <source>
        <dbReference type="EMBL" id="ACR37258.1"/>
    </source>
</evidence>
<proteinExistence type="evidence at transcript level"/>
<dbReference type="EMBL" id="BT086905">
    <property type="protein sequence ID" value="ACR37258.1"/>
    <property type="molecule type" value="mRNA"/>
</dbReference>
<dbReference type="AlphaFoldDB" id="C4J7V8"/>